<evidence type="ECO:0000313" key="4">
    <source>
        <dbReference type="Proteomes" id="UP000295685"/>
    </source>
</evidence>
<dbReference type="AlphaFoldDB" id="A0A4R8S8T7"/>
<dbReference type="EMBL" id="PECK01000013">
    <property type="protein sequence ID" value="TDZ89792.1"/>
    <property type="molecule type" value="Genomic_DNA"/>
</dbReference>
<keyword evidence="3" id="KW-1185">Reference proteome</keyword>
<comment type="caution">
    <text evidence="1">The sequence shown here is derived from an EMBL/GenBank/DDBJ whole genome shotgun (WGS) entry which is preliminary data.</text>
</comment>
<organism evidence="1 4">
    <name type="scientific">Mycobacteroides salmoniphilum</name>
    <dbReference type="NCBI Taxonomy" id="404941"/>
    <lineage>
        <taxon>Bacteria</taxon>
        <taxon>Bacillati</taxon>
        <taxon>Actinomycetota</taxon>
        <taxon>Actinomycetes</taxon>
        <taxon>Mycobacteriales</taxon>
        <taxon>Mycobacteriaceae</taxon>
        <taxon>Mycobacteroides</taxon>
    </lineage>
</organism>
<dbReference type="Proteomes" id="UP000294844">
    <property type="component" value="Unassembled WGS sequence"/>
</dbReference>
<gene>
    <name evidence="2" type="ORF">CCUG60883_04541</name>
    <name evidence="1" type="ORF">CCUG60885_05008</name>
</gene>
<proteinExistence type="predicted"/>
<sequence>MLMIEKQASVIRAEVSGLAEHRCSRVGLKAHLQTQLDRVDGHRRRGKVPLWRWRRKPEISAFEYTTTESPDDHIHR</sequence>
<protein>
    <submittedName>
        <fullName evidence="1">Uncharacterized protein</fullName>
    </submittedName>
</protein>
<evidence type="ECO:0000313" key="3">
    <source>
        <dbReference type="Proteomes" id="UP000294844"/>
    </source>
</evidence>
<dbReference type="Proteomes" id="UP000295685">
    <property type="component" value="Unassembled WGS sequence"/>
</dbReference>
<evidence type="ECO:0000313" key="1">
    <source>
        <dbReference type="EMBL" id="TDZ89792.1"/>
    </source>
</evidence>
<reference evidence="3 4" key="1">
    <citation type="journal article" date="2019" name="Sci. Rep.">
        <title>Extended insight into the Mycobacterium chelonae-abscessus complex through whole genome sequencing of Mycobacterium salmoniphilum outbreak and Mycobacterium salmoniphilum-like strains.</title>
        <authorList>
            <person name="Behra P.R.K."/>
            <person name="Das S."/>
            <person name="Pettersson B.M.F."/>
            <person name="Shirreff L."/>
            <person name="DuCote T."/>
            <person name="Jacobsson K.G."/>
            <person name="Ennis D.G."/>
            <person name="Kirsebom L.A."/>
        </authorList>
    </citation>
    <scope>NUCLEOTIDE SEQUENCE [LARGE SCALE GENOMIC DNA]</scope>
    <source>
        <strain evidence="2 3">CCUG 60883</strain>
        <strain evidence="1 4">CCUG 60885</strain>
    </source>
</reference>
<name>A0A4R8S8T7_9MYCO</name>
<accession>A0A4R8S8T7</accession>
<evidence type="ECO:0000313" key="2">
    <source>
        <dbReference type="EMBL" id="TEA00891.1"/>
    </source>
</evidence>
<dbReference type="EMBL" id="PECM01000014">
    <property type="protein sequence ID" value="TEA00891.1"/>
    <property type="molecule type" value="Genomic_DNA"/>
</dbReference>